<dbReference type="SUPFAM" id="SSF48452">
    <property type="entry name" value="TPR-like"/>
    <property type="match status" value="1"/>
</dbReference>
<reference evidence="1" key="1">
    <citation type="journal article" date="2023" name="IScience">
        <title>Live-bearing cockroach genome reveals convergent evolutionary mechanisms linked to viviparity in insects and beyond.</title>
        <authorList>
            <person name="Fouks B."/>
            <person name="Harrison M.C."/>
            <person name="Mikhailova A.A."/>
            <person name="Marchal E."/>
            <person name="English S."/>
            <person name="Carruthers M."/>
            <person name="Jennings E.C."/>
            <person name="Chiamaka E.L."/>
            <person name="Frigard R.A."/>
            <person name="Pippel M."/>
            <person name="Attardo G.M."/>
            <person name="Benoit J.B."/>
            <person name="Bornberg-Bauer E."/>
            <person name="Tobe S.S."/>
        </authorList>
    </citation>
    <scope>NUCLEOTIDE SEQUENCE</scope>
    <source>
        <strain evidence="1">Stay&amp;Tobe</strain>
    </source>
</reference>
<accession>A0AAD8EGW4</accession>
<sequence length="577" mass="66372">MDQTDSDQEYHDALETQPVTTTKDLETSIEDAKVAVEYFLNNEYNKAKDILLPRIQESMYHAIANASITFIEGILTYENKTILEACEVSKQCVSLCNSFRRKITIGQAFGKLIGKKNYDLYSPIEIHAELCYAESLLLNAMISFLEDETFASFIKGGFKIQSCYNSYKECNNILLQRHWGDEGHKKHFESGVRLGMGMFNIMISLLPSRIIKLLEFIGFSGNKQIGLNDLKAGYNVPPNLRHIVCAMALLGFHLGMECAVCHEETDIIFCEDILKKCLQLYPQGMLFLYFNGRMELIKGNAEEAINCYTMAWKSQDKWKGFHDICFWELFWVNVIKCEWRIANTFMDKLLCHSRWSKTIYAYHKASSFIMLQDQITSEEMEEMVSLMRTAPQFKQQIAGKSLPIEKFIIKKTERFFAQDKILILPVIELLYIWNLIKLVGRNKELIEKIYDLCNEAMNNDILKKASNFQADNQALILSLKGACLHHMKSTEQANQCLSQVLSLEKEIKDDTYLIPYAMVELAHLYKDEGNFTKALSLLERVKKKYHGYSMELRLHFKINSLQEAMSGDNATSSSPAS</sequence>
<dbReference type="PANTHER" id="PTHR31859">
    <property type="entry name" value="TETRATRICOPEPTIDE REPEAT PROTEIN 39 FAMILY MEMBER"/>
    <property type="match status" value="1"/>
</dbReference>
<reference evidence="1" key="2">
    <citation type="submission" date="2023-05" db="EMBL/GenBank/DDBJ databases">
        <authorList>
            <person name="Fouks B."/>
        </authorList>
    </citation>
    <scope>NUCLEOTIDE SEQUENCE</scope>
    <source>
        <strain evidence="1">Stay&amp;Tobe</strain>
        <tissue evidence="1">Testes</tissue>
    </source>
</reference>
<dbReference type="InterPro" id="IPR019412">
    <property type="entry name" value="IML2/TPR_39"/>
</dbReference>
<keyword evidence="2" id="KW-1185">Reference proteome</keyword>
<dbReference type="EMBL" id="JASPKZ010004937">
    <property type="protein sequence ID" value="KAJ9589484.1"/>
    <property type="molecule type" value="Genomic_DNA"/>
</dbReference>
<dbReference type="InterPro" id="IPR011990">
    <property type="entry name" value="TPR-like_helical_dom_sf"/>
</dbReference>
<evidence type="ECO:0000313" key="2">
    <source>
        <dbReference type="Proteomes" id="UP001233999"/>
    </source>
</evidence>
<name>A0AAD8EGW4_DIPPU</name>
<comment type="caution">
    <text evidence="1">The sequence shown here is derived from an EMBL/GenBank/DDBJ whole genome shotgun (WGS) entry which is preliminary data.</text>
</comment>
<evidence type="ECO:0008006" key="3">
    <source>
        <dbReference type="Google" id="ProtNLM"/>
    </source>
</evidence>
<gene>
    <name evidence="1" type="ORF">L9F63_017301</name>
</gene>
<proteinExistence type="predicted"/>
<dbReference type="Proteomes" id="UP001233999">
    <property type="component" value="Unassembled WGS sequence"/>
</dbReference>
<organism evidence="1 2">
    <name type="scientific">Diploptera punctata</name>
    <name type="common">Pacific beetle cockroach</name>
    <dbReference type="NCBI Taxonomy" id="6984"/>
    <lineage>
        <taxon>Eukaryota</taxon>
        <taxon>Metazoa</taxon>
        <taxon>Ecdysozoa</taxon>
        <taxon>Arthropoda</taxon>
        <taxon>Hexapoda</taxon>
        <taxon>Insecta</taxon>
        <taxon>Pterygota</taxon>
        <taxon>Neoptera</taxon>
        <taxon>Polyneoptera</taxon>
        <taxon>Dictyoptera</taxon>
        <taxon>Blattodea</taxon>
        <taxon>Blaberoidea</taxon>
        <taxon>Blaberidae</taxon>
        <taxon>Diplopterinae</taxon>
        <taxon>Diploptera</taxon>
    </lineage>
</organism>
<dbReference type="Pfam" id="PF10300">
    <property type="entry name" value="Iml2-TPR_39"/>
    <property type="match status" value="1"/>
</dbReference>
<dbReference type="AlphaFoldDB" id="A0AAD8EGW4"/>
<dbReference type="PANTHER" id="PTHR31859:SF9">
    <property type="entry name" value="TETRATRICOPEPTIDE REPEAT PROTEIN 39B"/>
    <property type="match status" value="1"/>
</dbReference>
<dbReference type="Gene3D" id="1.25.40.10">
    <property type="entry name" value="Tetratricopeptide repeat domain"/>
    <property type="match status" value="1"/>
</dbReference>
<protein>
    <recommendedName>
        <fullName evidence="3">Tetratricopeptide repeat protein 39B</fullName>
    </recommendedName>
</protein>
<evidence type="ECO:0000313" key="1">
    <source>
        <dbReference type="EMBL" id="KAJ9589484.1"/>
    </source>
</evidence>